<accession>A0AA41W9E6</accession>
<evidence type="ECO:0000256" key="6">
    <source>
        <dbReference type="RuleBase" id="RU003357"/>
    </source>
</evidence>
<organism evidence="11 12">
    <name type="scientific">Echinimonas agarilytica</name>
    <dbReference type="NCBI Taxonomy" id="1215918"/>
    <lineage>
        <taxon>Bacteria</taxon>
        <taxon>Pseudomonadati</taxon>
        <taxon>Pseudomonadota</taxon>
        <taxon>Gammaproteobacteria</taxon>
        <taxon>Alteromonadales</taxon>
        <taxon>Echinimonadaceae</taxon>
        <taxon>Echinimonas</taxon>
    </lineage>
</organism>
<comment type="subcellular location">
    <subcellularLocation>
        <location evidence="1 6">Cell outer membrane</location>
    </subcellularLocation>
</comment>
<evidence type="ECO:0000256" key="7">
    <source>
        <dbReference type="SAM" id="MobiDB-lite"/>
    </source>
</evidence>
<feature type="domain" description="TonB-dependent receptor plug" evidence="10">
    <location>
        <begin position="68"/>
        <end position="162"/>
    </location>
</feature>
<dbReference type="PANTHER" id="PTHR40980:SF3">
    <property type="entry name" value="TONB-DEPENDENT RECEPTOR-LIKE BETA-BARREL DOMAIN-CONTAINING PROTEIN"/>
    <property type="match status" value="1"/>
</dbReference>
<keyword evidence="11" id="KW-0675">Receptor</keyword>
<dbReference type="NCBIfam" id="TIGR01782">
    <property type="entry name" value="TonB-Xanth-Caul"/>
    <property type="match status" value="1"/>
</dbReference>
<keyword evidence="12" id="KW-1185">Reference proteome</keyword>
<keyword evidence="3 6" id="KW-0798">TonB box</keyword>
<proteinExistence type="inferred from homology"/>
<feature type="region of interest" description="Disordered" evidence="7">
    <location>
        <begin position="454"/>
        <end position="474"/>
    </location>
</feature>
<dbReference type="Gene3D" id="2.170.130.10">
    <property type="entry name" value="TonB-dependent receptor, plug domain"/>
    <property type="match status" value="1"/>
</dbReference>
<dbReference type="InterPro" id="IPR036942">
    <property type="entry name" value="Beta-barrel_TonB_sf"/>
</dbReference>
<dbReference type="InterPro" id="IPR010104">
    <property type="entry name" value="TonB_rcpt_bac"/>
</dbReference>
<sequence length="1165" mass="129654">MMNIQRSQFRLNPICFALLASLPLAIQAQEVPEKSSDNSDVEVIQVTGLRGSLKKTINDKRFGENISDSINSEDIGKTTDQNIAEALSRVTGVSVQTSDGEGAKITVRGANSNQNNISLNGVQLGSTEFNQGVDLSQYSSDILSKIEVVKTPSADHEEGSLGANINLLTNKPLDLGYEINTLAVEGRYNDLSEDENYKVSGTFSRKFLDETFGVILTAVTETNSYRKDQYVAENWVAQHSNQATDTEGNLVEDVWALSPQTTRYEAFNNDRDRTSINLGMQWLATEDTELNLNLNWAKQDVENSMHGVQTRFATYDNLVEGVDPGLGQGPATETDPESSWHTIDMNTQTYVKNVNRFGSGGLLQSENKYSNENKLVSFELSHNISDDLSMKAGLGYSKSEQEPDNSVYMVLESYHTMGAWQMIHTPTADVEPVGFDCTGSSNCRLVGGTSFIDYGANTDPNDPASKDDNRSNTMFNPQELDAQHLSYMSRSLVAVEDTQKSANVDFDWHVEFGPVSLIEFGAKWSNREKYVDDQRGEFNTVGEGVVVYDPDTGEVRTLPHGIGSITADMFATGEDFPVNDFMSGLGYGRDQFTNGWNTFSAFKAMDVALGSSAAEFTPWDAQTRNTELDNIAIYAKSSFDLLDGDLTGDIGVRYVRTEVESHGANGVQFAYDTANLGRIFDPFAIMEAGDSSLPACGAIPFMGTDYNEASRWARQDGLGYNTNGTADYRDDTPIAAVNGGACYDPYAVGGDQQLAEWWLWRHSDISTEKNYVYGERVYDENGGLIATEDRSQRTQNTSNTHDYDVWLPSLNLNYAIDDTKIARFAASKTMSRPQIDSLRPNVFIKETQWGEFNRNNTITMYNTKLDPLESNNLDLSFEWYFDQSGMVSAGFFYKDMTNFEESQTVITYMDDLRNEMLPDGPAYNNDDLILLPGDDAQTNLQGCMPKRVQGSTEMNQDWFLSGDLSEMCAQFKTTSIVNGKGASIAGVELQYLQTYDFLPGWLSGFGIQANYTYQDSSYDQEVSSVDDSVYLPELPVAYTPEHSYNLTGFWEQDGHQVRLSYQGTSDQLSDRSFESGSLWEEGRDTLDFSASYKVNDMVSLTFQATNITDENVRKYYTSRFVKMGDSVDAPIFEEGNPLDGDASKSRTYSEYNVGRNFRLGARVNF</sequence>
<dbReference type="PANTHER" id="PTHR40980">
    <property type="entry name" value="PLUG DOMAIN-CONTAINING PROTEIN"/>
    <property type="match status" value="1"/>
</dbReference>
<dbReference type="Proteomes" id="UP001165393">
    <property type="component" value="Unassembled WGS sequence"/>
</dbReference>
<evidence type="ECO:0000256" key="2">
    <source>
        <dbReference type="ARBA" id="ARBA00022729"/>
    </source>
</evidence>
<keyword evidence="5" id="KW-0998">Cell outer membrane</keyword>
<evidence type="ECO:0000313" key="12">
    <source>
        <dbReference type="Proteomes" id="UP001165393"/>
    </source>
</evidence>
<reference evidence="11 12" key="1">
    <citation type="journal article" date="2013" name="Antonie Van Leeuwenhoek">
        <title>Echinimonas agarilytica gen. nov., sp. nov., a new gammaproteobacterium isolated from the sea urchin Strongylocentrotus intermedius.</title>
        <authorList>
            <person name="Nedashkovskaya O.I."/>
            <person name="Stenkova A.M."/>
            <person name="Zhukova N.V."/>
            <person name="Van Trappen S."/>
            <person name="Lee J.S."/>
            <person name="Kim S.B."/>
        </authorList>
    </citation>
    <scope>NUCLEOTIDE SEQUENCE [LARGE SCALE GENOMIC DNA]</scope>
    <source>
        <strain evidence="11 12">KMM 6351</strain>
    </source>
</reference>
<dbReference type="Pfam" id="PF07715">
    <property type="entry name" value="Plug"/>
    <property type="match status" value="1"/>
</dbReference>
<evidence type="ECO:0000256" key="3">
    <source>
        <dbReference type="ARBA" id="ARBA00023077"/>
    </source>
</evidence>
<name>A0AA41W9E6_9GAMM</name>
<dbReference type="InterPro" id="IPR012910">
    <property type="entry name" value="Plug_dom"/>
</dbReference>
<comment type="similarity">
    <text evidence="6">Belongs to the TonB-dependent receptor family.</text>
</comment>
<dbReference type="Gene3D" id="2.40.170.20">
    <property type="entry name" value="TonB-dependent receptor, beta-barrel domain"/>
    <property type="match status" value="2"/>
</dbReference>
<evidence type="ECO:0000256" key="8">
    <source>
        <dbReference type="SAM" id="SignalP"/>
    </source>
</evidence>
<keyword evidence="4 6" id="KW-0472">Membrane</keyword>
<evidence type="ECO:0000256" key="5">
    <source>
        <dbReference type="ARBA" id="ARBA00023237"/>
    </source>
</evidence>
<dbReference type="InterPro" id="IPR000531">
    <property type="entry name" value="Beta-barrel_TonB"/>
</dbReference>
<evidence type="ECO:0000259" key="9">
    <source>
        <dbReference type="Pfam" id="PF00593"/>
    </source>
</evidence>
<evidence type="ECO:0000256" key="1">
    <source>
        <dbReference type="ARBA" id="ARBA00004442"/>
    </source>
</evidence>
<dbReference type="InterPro" id="IPR037066">
    <property type="entry name" value="Plug_dom_sf"/>
</dbReference>
<dbReference type="EMBL" id="JAMQGP010000009">
    <property type="protein sequence ID" value="MCM2681166.1"/>
    <property type="molecule type" value="Genomic_DNA"/>
</dbReference>
<evidence type="ECO:0000256" key="4">
    <source>
        <dbReference type="ARBA" id="ARBA00023136"/>
    </source>
</evidence>
<dbReference type="GO" id="GO:0009279">
    <property type="term" value="C:cell outer membrane"/>
    <property type="evidence" value="ECO:0007669"/>
    <property type="project" value="UniProtKB-SubCell"/>
</dbReference>
<dbReference type="AlphaFoldDB" id="A0AA41W9E6"/>
<feature type="domain" description="TonB-dependent receptor-like beta-barrel" evidence="9">
    <location>
        <begin position="794"/>
        <end position="1107"/>
    </location>
</feature>
<evidence type="ECO:0000259" key="10">
    <source>
        <dbReference type="Pfam" id="PF07715"/>
    </source>
</evidence>
<dbReference type="SUPFAM" id="SSF56935">
    <property type="entry name" value="Porins"/>
    <property type="match status" value="1"/>
</dbReference>
<gene>
    <name evidence="11" type="ORF">NAF29_16060</name>
</gene>
<dbReference type="RefSeq" id="WP_251262650.1">
    <property type="nucleotide sequence ID" value="NZ_JAMQGP010000009.1"/>
</dbReference>
<comment type="caution">
    <text evidence="11">The sequence shown here is derived from an EMBL/GenBank/DDBJ whole genome shotgun (WGS) entry which is preliminary data.</text>
</comment>
<dbReference type="InterPro" id="IPR010917">
    <property type="entry name" value="TonB_rcpt_CS"/>
</dbReference>
<dbReference type="Pfam" id="PF00593">
    <property type="entry name" value="TonB_dep_Rec_b-barrel"/>
    <property type="match status" value="1"/>
</dbReference>
<evidence type="ECO:0000313" key="11">
    <source>
        <dbReference type="EMBL" id="MCM2681166.1"/>
    </source>
</evidence>
<protein>
    <submittedName>
        <fullName evidence="11">TonB-dependent receptor</fullName>
    </submittedName>
</protein>
<feature type="chain" id="PRO_5041270582" evidence="8">
    <location>
        <begin position="29"/>
        <end position="1165"/>
    </location>
</feature>
<feature type="signal peptide" evidence="8">
    <location>
        <begin position="1"/>
        <end position="28"/>
    </location>
</feature>
<dbReference type="PROSITE" id="PS01156">
    <property type="entry name" value="TONB_DEPENDENT_REC_2"/>
    <property type="match status" value="1"/>
</dbReference>
<keyword evidence="2 8" id="KW-0732">Signal</keyword>